<feature type="region of interest" description="Disordered" evidence="1">
    <location>
        <begin position="1"/>
        <end position="38"/>
    </location>
</feature>
<dbReference type="OrthoDB" id="5766352at2759"/>
<feature type="transmembrane region" description="Helical" evidence="2">
    <location>
        <begin position="62"/>
        <end position="85"/>
    </location>
</feature>
<feature type="transmembrane region" description="Helical" evidence="2">
    <location>
        <begin position="97"/>
        <end position="114"/>
    </location>
</feature>
<accession>A0A9W7ZVZ4</accession>
<keyword evidence="2" id="KW-0472">Membrane</keyword>
<gene>
    <name evidence="3" type="ORF">H4219_005806</name>
</gene>
<evidence type="ECO:0000256" key="2">
    <source>
        <dbReference type="SAM" id="Phobius"/>
    </source>
</evidence>
<proteinExistence type="predicted"/>
<feature type="compositionally biased region" description="Pro residues" evidence="1">
    <location>
        <begin position="17"/>
        <end position="26"/>
    </location>
</feature>
<dbReference type="AlphaFoldDB" id="A0A9W7ZVZ4"/>
<name>A0A9W7ZVZ4_9FUNG</name>
<dbReference type="Proteomes" id="UP001150538">
    <property type="component" value="Unassembled WGS sequence"/>
</dbReference>
<comment type="caution">
    <text evidence="3">The sequence shown here is derived from an EMBL/GenBank/DDBJ whole genome shotgun (WGS) entry which is preliminary data.</text>
</comment>
<sequence>MDSLGQSQDASSVSSPPSSPLSPVPLPSSSSSSLSPDGSSDMVNWMQVLAPQYSSIQNKLNYTFNAISIVAAGLVLFAYIPLWYYRRQLATRVSLRLAICISIVDLIVNITSFIPDSTQLSAGSGDAAEGSGGAHQHYWVIIIVSASYTHQSSNDTSNYCWFHRHCHP</sequence>
<keyword evidence="2" id="KW-1133">Transmembrane helix</keyword>
<evidence type="ECO:0000256" key="1">
    <source>
        <dbReference type="SAM" id="MobiDB-lite"/>
    </source>
</evidence>
<protein>
    <submittedName>
        <fullName evidence="3">Uncharacterized protein</fullName>
    </submittedName>
</protein>
<keyword evidence="4" id="KW-1185">Reference proteome</keyword>
<keyword evidence="2" id="KW-0812">Transmembrane</keyword>
<evidence type="ECO:0000313" key="3">
    <source>
        <dbReference type="EMBL" id="KAJ1911858.1"/>
    </source>
</evidence>
<dbReference type="EMBL" id="JANBPU010000401">
    <property type="protein sequence ID" value="KAJ1911858.1"/>
    <property type="molecule type" value="Genomic_DNA"/>
</dbReference>
<reference evidence="3" key="1">
    <citation type="submission" date="2022-07" db="EMBL/GenBank/DDBJ databases">
        <title>Phylogenomic reconstructions and comparative analyses of Kickxellomycotina fungi.</title>
        <authorList>
            <person name="Reynolds N.K."/>
            <person name="Stajich J.E."/>
            <person name="Barry K."/>
            <person name="Grigoriev I.V."/>
            <person name="Crous P."/>
            <person name="Smith M.E."/>
        </authorList>
    </citation>
    <scope>NUCLEOTIDE SEQUENCE</scope>
    <source>
        <strain evidence="3">NBRC 100468</strain>
    </source>
</reference>
<feature type="compositionally biased region" description="Low complexity" evidence="1">
    <location>
        <begin position="27"/>
        <end position="38"/>
    </location>
</feature>
<feature type="compositionally biased region" description="Low complexity" evidence="1">
    <location>
        <begin position="1"/>
        <end position="16"/>
    </location>
</feature>
<organism evidence="3 4">
    <name type="scientific">Mycoemilia scoparia</name>
    <dbReference type="NCBI Taxonomy" id="417184"/>
    <lineage>
        <taxon>Eukaryota</taxon>
        <taxon>Fungi</taxon>
        <taxon>Fungi incertae sedis</taxon>
        <taxon>Zoopagomycota</taxon>
        <taxon>Kickxellomycotina</taxon>
        <taxon>Kickxellomycetes</taxon>
        <taxon>Kickxellales</taxon>
        <taxon>Kickxellaceae</taxon>
        <taxon>Mycoemilia</taxon>
    </lineage>
</organism>
<evidence type="ECO:0000313" key="4">
    <source>
        <dbReference type="Proteomes" id="UP001150538"/>
    </source>
</evidence>